<protein>
    <submittedName>
        <fullName evidence="1">Uncharacterized protein</fullName>
    </submittedName>
</protein>
<dbReference type="EMBL" id="CP042593">
    <property type="protein sequence ID" value="QED46774.1"/>
    <property type="molecule type" value="Genomic_DNA"/>
</dbReference>
<proteinExistence type="predicted"/>
<dbReference type="OrthoDB" id="2918146at2"/>
<sequence>MGETWDEFKVKIMKKYPEKDWYYGPDYDPKKVVLRYGKMKTLEQINAWDNHRYGNPDDKIVRAIVLRKGLIGVSAISAIGYGGYKLISHLKSKHDDKKKKEKEML</sequence>
<accession>A0A5B8Z187</accession>
<dbReference type="KEGG" id="bda:FSZ17_05490"/>
<dbReference type="Proteomes" id="UP000321555">
    <property type="component" value="Chromosome"/>
</dbReference>
<name>A0A5B8Z187_CYTDA</name>
<dbReference type="AlphaFoldDB" id="A0A5B8Z187"/>
<evidence type="ECO:0000313" key="2">
    <source>
        <dbReference type="Proteomes" id="UP000321555"/>
    </source>
</evidence>
<keyword evidence="2" id="KW-1185">Reference proteome</keyword>
<reference evidence="2" key="1">
    <citation type="submission" date="2019-08" db="EMBL/GenBank/DDBJ databases">
        <authorList>
            <person name="Zheng X."/>
        </authorList>
    </citation>
    <scope>NUCLEOTIDE SEQUENCE [LARGE SCALE GENOMIC DNA]</scope>
    <source>
        <strain evidence="2">FJAT-25496</strain>
    </source>
</reference>
<evidence type="ECO:0000313" key="1">
    <source>
        <dbReference type="EMBL" id="QED46774.1"/>
    </source>
</evidence>
<organism evidence="1 2">
    <name type="scientific">Cytobacillus dafuensis</name>
    <name type="common">Bacillus dafuensis</name>
    <dbReference type="NCBI Taxonomy" id="1742359"/>
    <lineage>
        <taxon>Bacteria</taxon>
        <taxon>Bacillati</taxon>
        <taxon>Bacillota</taxon>
        <taxon>Bacilli</taxon>
        <taxon>Bacillales</taxon>
        <taxon>Bacillaceae</taxon>
        <taxon>Cytobacillus</taxon>
    </lineage>
</organism>
<dbReference type="RefSeq" id="WP_035443795.1">
    <property type="nucleotide sequence ID" value="NZ_CP042593.1"/>
</dbReference>
<gene>
    <name evidence="1" type="ORF">FSZ17_05490</name>
</gene>